<keyword evidence="1" id="KW-0472">Membrane</keyword>
<sequence>MPATRRSRLTTWALRGLLGLLALFALLVGYSLYVVYSFDTETLPSLHGEVDAQLYAPEGPPRPLIVGLGGAEGGNSWASDRWMAQRDRFQAQGYAFLSLGYFGMPGTPERLDRIALDGVHAAIQRAQQSAAVSKQCVILVGGSKGAELALAMGAHYPDIDAVVALSPADTVFPAHTDAMTTSSWSKDGQPLPFAPMPWSATWDFLRGDIGAVMQRILDGEAAPAARIPVERIKGPLLLVAASEDEMWPALGMSQRIVERLDAAGFDHAHRLIEVPGGHAESIRHFDRVEAFLREHVATLPDCAPRPQPSAIQH</sequence>
<reference evidence="3" key="1">
    <citation type="submission" date="2022-04" db="EMBL/GenBank/DDBJ databases">
        <title>Lysobacter sp. CAU 1642 isolated from sea sand.</title>
        <authorList>
            <person name="Kim W."/>
        </authorList>
    </citation>
    <scope>NUCLEOTIDE SEQUENCE</scope>
    <source>
        <strain evidence="3">CAU 1642</strain>
    </source>
</reference>
<feature type="transmembrane region" description="Helical" evidence="1">
    <location>
        <begin position="12"/>
        <end position="36"/>
    </location>
</feature>
<protein>
    <recommendedName>
        <fullName evidence="2">BAAT/Acyl-CoA thioester hydrolase C-terminal domain-containing protein</fullName>
    </recommendedName>
</protein>
<gene>
    <name evidence="3" type="ORF">M0G41_04195</name>
</gene>
<keyword evidence="1" id="KW-1133">Transmembrane helix</keyword>
<dbReference type="PANTHER" id="PTHR10824:SF4">
    <property type="entry name" value="ACYL-COENZYME A THIOESTERASE 1-LIKE"/>
    <property type="match status" value="1"/>
</dbReference>
<name>A0ABT0GE88_9GAMM</name>
<dbReference type="Proteomes" id="UP001431449">
    <property type="component" value="Unassembled WGS sequence"/>
</dbReference>
<dbReference type="RefSeq" id="WP_248205420.1">
    <property type="nucleotide sequence ID" value="NZ_JALNMH010000002.1"/>
</dbReference>
<accession>A0ABT0GE88</accession>
<evidence type="ECO:0000313" key="3">
    <source>
        <dbReference type="EMBL" id="MCK7592867.1"/>
    </source>
</evidence>
<proteinExistence type="predicted"/>
<evidence type="ECO:0000259" key="2">
    <source>
        <dbReference type="Pfam" id="PF08840"/>
    </source>
</evidence>
<evidence type="ECO:0000313" key="4">
    <source>
        <dbReference type="Proteomes" id="UP001431449"/>
    </source>
</evidence>
<dbReference type="Pfam" id="PF08840">
    <property type="entry name" value="BAAT_C"/>
    <property type="match status" value="1"/>
</dbReference>
<dbReference type="InterPro" id="IPR014940">
    <property type="entry name" value="BAAT_C"/>
</dbReference>
<dbReference type="EMBL" id="JALNMH010000002">
    <property type="protein sequence ID" value="MCK7592867.1"/>
    <property type="molecule type" value="Genomic_DNA"/>
</dbReference>
<evidence type="ECO:0000256" key="1">
    <source>
        <dbReference type="SAM" id="Phobius"/>
    </source>
</evidence>
<feature type="domain" description="BAAT/Acyl-CoA thioester hydrolase C-terminal" evidence="2">
    <location>
        <begin position="122"/>
        <end position="278"/>
    </location>
</feature>
<comment type="caution">
    <text evidence="3">The sequence shown here is derived from an EMBL/GenBank/DDBJ whole genome shotgun (WGS) entry which is preliminary data.</text>
</comment>
<dbReference type="SUPFAM" id="SSF53474">
    <property type="entry name" value="alpha/beta-Hydrolases"/>
    <property type="match status" value="1"/>
</dbReference>
<keyword evidence="1" id="KW-0812">Transmembrane</keyword>
<dbReference type="InterPro" id="IPR029058">
    <property type="entry name" value="AB_hydrolase_fold"/>
</dbReference>
<dbReference type="Gene3D" id="3.40.50.1820">
    <property type="entry name" value="alpha/beta hydrolase"/>
    <property type="match status" value="1"/>
</dbReference>
<organism evidence="3 4">
    <name type="scientific">Pseudomarimonas salicorniae</name>
    <dbReference type="NCBI Taxonomy" id="2933270"/>
    <lineage>
        <taxon>Bacteria</taxon>
        <taxon>Pseudomonadati</taxon>
        <taxon>Pseudomonadota</taxon>
        <taxon>Gammaproteobacteria</taxon>
        <taxon>Lysobacterales</taxon>
        <taxon>Lysobacteraceae</taxon>
        <taxon>Pseudomarimonas</taxon>
    </lineage>
</organism>
<keyword evidence="4" id="KW-1185">Reference proteome</keyword>
<dbReference type="PANTHER" id="PTHR10824">
    <property type="entry name" value="ACYL-COENZYME A THIOESTERASE-RELATED"/>
    <property type="match status" value="1"/>
</dbReference>